<organism evidence="2 3">
    <name type="scientific">Hymenobacter arizonensis</name>
    <name type="common">Siccationidurans arizonensis</name>
    <dbReference type="NCBI Taxonomy" id="1227077"/>
    <lineage>
        <taxon>Bacteria</taxon>
        <taxon>Pseudomonadati</taxon>
        <taxon>Bacteroidota</taxon>
        <taxon>Cytophagia</taxon>
        <taxon>Cytophagales</taxon>
        <taxon>Hymenobacteraceae</taxon>
        <taxon>Hymenobacter</taxon>
    </lineage>
</organism>
<evidence type="ECO:0000256" key="1">
    <source>
        <dbReference type="SAM" id="MobiDB-lite"/>
    </source>
</evidence>
<feature type="compositionally biased region" description="Low complexity" evidence="1">
    <location>
        <begin position="29"/>
        <end position="45"/>
    </location>
</feature>
<accession>A0A1I6AYD7</accession>
<evidence type="ECO:0000313" key="2">
    <source>
        <dbReference type="EMBL" id="SFQ73669.1"/>
    </source>
</evidence>
<dbReference type="EMBL" id="FOXS01000006">
    <property type="protein sequence ID" value="SFQ73669.1"/>
    <property type="molecule type" value="Genomic_DNA"/>
</dbReference>
<dbReference type="OrthoDB" id="667380at2"/>
<keyword evidence="3" id="KW-1185">Reference proteome</keyword>
<evidence type="ECO:0000313" key="3">
    <source>
        <dbReference type="Proteomes" id="UP000199029"/>
    </source>
</evidence>
<dbReference type="RefSeq" id="WP_092677574.1">
    <property type="nucleotide sequence ID" value="NZ_FOXS01000006.1"/>
</dbReference>
<sequence length="155" mass="16473">MESRDEMTKPALHALCQAFIQERIDAARTAMQAAQESSSSETKSSAGDKYETGREMANAERDRNAAHMQQAQQLQAELARISPNGACDTVRPGALVHTSMGRFYISISAGRLVIEGGPEVFAVSAAAPVALALKGLRAGEQVAFNGRAVQVLAVE</sequence>
<proteinExistence type="predicted"/>
<reference evidence="3" key="1">
    <citation type="submission" date="2016-10" db="EMBL/GenBank/DDBJ databases">
        <authorList>
            <person name="Varghese N."/>
            <person name="Submissions S."/>
        </authorList>
    </citation>
    <scope>NUCLEOTIDE SEQUENCE [LARGE SCALE GENOMIC DNA]</scope>
    <source>
        <strain evidence="3">OR362-8,ATCC BAA-1266,JCM 13504</strain>
    </source>
</reference>
<dbReference type="Proteomes" id="UP000199029">
    <property type="component" value="Unassembled WGS sequence"/>
</dbReference>
<feature type="region of interest" description="Disordered" evidence="1">
    <location>
        <begin position="27"/>
        <end position="72"/>
    </location>
</feature>
<gene>
    <name evidence="2" type="ORF">SAMN04515668_4041</name>
</gene>
<evidence type="ECO:0008006" key="4">
    <source>
        <dbReference type="Google" id="ProtNLM"/>
    </source>
</evidence>
<dbReference type="AlphaFoldDB" id="A0A1I6AYD7"/>
<feature type="compositionally biased region" description="Basic and acidic residues" evidence="1">
    <location>
        <begin position="46"/>
        <end position="65"/>
    </location>
</feature>
<protein>
    <recommendedName>
        <fullName evidence="4">3-oxoacyl-ACP synthase</fullName>
    </recommendedName>
</protein>
<name>A0A1I6AYD7_HYMAR</name>
<dbReference type="STRING" id="1227077.SAMN04515668_4041"/>